<dbReference type="KEGG" id="roz:CBI38_24400"/>
<dbReference type="InterPro" id="IPR017926">
    <property type="entry name" value="GATASE"/>
</dbReference>
<feature type="domain" description="Glutamine amidotransferase" evidence="1">
    <location>
        <begin position="34"/>
        <end position="181"/>
    </location>
</feature>
<protein>
    <submittedName>
        <fullName evidence="2">GMP synthase</fullName>
    </submittedName>
</protein>
<dbReference type="Pfam" id="PF00117">
    <property type="entry name" value="GATase"/>
    <property type="match status" value="1"/>
</dbReference>
<dbReference type="PROSITE" id="PS51273">
    <property type="entry name" value="GATASE_TYPE_1"/>
    <property type="match status" value="1"/>
</dbReference>
<accession>A0A2S2C003</accession>
<dbReference type="InterPro" id="IPR044992">
    <property type="entry name" value="ChyE-like"/>
</dbReference>
<dbReference type="EMBL" id="CP021354">
    <property type="protein sequence ID" value="AWK74225.1"/>
    <property type="molecule type" value="Genomic_DNA"/>
</dbReference>
<evidence type="ECO:0000313" key="2">
    <source>
        <dbReference type="EMBL" id="AWK74225.1"/>
    </source>
</evidence>
<organism evidence="2 3">
    <name type="scientific">Rhodococcus oxybenzonivorans</name>
    <dbReference type="NCBI Taxonomy" id="1990687"/>
    <lineage>
        <taxon>Bacteria</taxon>
        <taxon>Bacillati</taxon>
        <taxon>Actinomycetota</taxon>
        <taxon>Actinomycetes</taxon>
        <taxon>Mycobacteriales</taxon>
        <taxon>Nocardiaceae</taxon>
        <taxon>Rhodococcus</taxon>
    </lineage>
</organism>
<dbReference type="PANTHER" id="PTHR42695:SF5">
    <property type="entry name" value="GLUTAMINE AMIDOTRANSFERASE YLR126C-RELATED"/>
    <property type="match status" value="1"/>
</dbReference>
<reference evidence="2 3" key="1">
    <citation type="submission" date="2017-05" db="EMBL/GenBank/DDBJ databases">
        <title>Isolation of Rhodococcus sp. S2-17 biodegrading of BP-3.</title>
        <authorList>
            <person name="Lee Y."/>
            <person name="Kim K.H."/>
            <person name="Chun B.H."/>
            <person name="Jung H.S."/>
            <person name="Jeon C.O."/>
        </authorList>
    </citation>
    <scope>NUCLEOTIDE SEQUENCE [LARGE SCALE GENOMIC DNA]</scope>
    <source>
        <strain evidence="2 3">S2-17</strain>
    </source>
</reference>
<dbReference type="AlphaFoldDB" id="A0A2S2C003"/>
<dbReference type="Gene3D" id="3.40.50.880">
    <property type="match status" value="1"/>
</dbReference>
<name>A0A2S2C003_9NOCA</name>
<keyword evidence="3" id="KW-1185">Reference proteome</keyword>
<dbReference type="RefSeq" id="WP_109332957.1">
    <property type="nucleotide sequence ID" value="NZ_CP021354.1"/>
</dbReference>
<gene>
    <name evidence="2" type="ORF">CBI38_24400</name>
</gene>
<dbReference type="PANTHER" id="PTHR42695">
    <property type="entry name" value="GLUTAMINE AMIDOTRANSFERASE YLR126C-RELATED"/>
    <property type="match status" value="1"/>
</dbReference>
<dbReference type="OrthoDB" id="5196541at2"/>
<dbReference type="Proteomes" id="UP000245711">
    <property type="component" value="Chromosome"/>
</dbReference>
<dbReference type="InterPro" id="IPR029062">
    <property type="entry name" value="Class_I_gatase-like"/>
</dbReference>
<proteinExistence type="predicted"/>
<evidence type="ECO:0000313" key="3">
    <source>
        <dbReference type="Proteomes" id="UP000245711"/>
    </source>
</evidence>
<dbReference type="GO" id="GO:0005829">
    <property type="term" value="C:cytosol"/>
    <property type="evidence" value="ECO:0007669"/>
    <property type="project" value="TreeGrafter"/>
</dbReference>
<dbReference type="SUPFAM" id="SSF52317">
    <property type="entry name" value="Class I glutamine amidotransferase-like"/>
    <property type="match status" value="1"/>
</dbReference>
<evidence type="ECO:0000259" key="1">
    <source>
        <dbReference type="Pfam" id="PF00117"/>
    </source>
</evidence>
<sequence>MDKPWAVVKHLSFEGPGLVGALLKNRGISFVEYPMYHAFELPAAADIGGLVVMGGPMGALDDVTHPQLPRERKFIRDSVDAGLPVLGICLGAQLLAAAFGGDVRTGPVPEHGAGLVTVTDEGAHDPVFGSAGSQFAVVHWHNDTFDLPEGATRLASSEAYENQAFRLGRRAYGLQFHVELTREHLSVMQNHMPAGTAPSGEQMDEVAAVGRVVIGAFLDLAES</sequence>
<dbReference type="CDD" id="cd01741">
    <property type="entry name" value="GATase1_1"/>
    <property type="match status" value="1"/>
</dbReference>